<comment type="caution">
    <text evidence="3">The sequence shown here is derived from an EMBL/GenBank/DDBJ whole genome shotgun (WGS) entry which is preliminary data.</text>
</comment>
<proteinExistence type="predicted"/>
<dbReference type="SUPFAM" id="SSF56436">
    <property type="entry name" value="C-type lectin-like"/>
    <property type="match status" value="1"/>
</dbReference>
<feature type="compositionally biased region" description="Polar residues" evidence="1">
    <location>
        <begin position="79"/>
        <end position="93"/>
    </location>
</feature>
<evidence type="ECO:0000256" key="1">
    <source>
        <dbReference type="SAM" id="MobiDB-lite"/>
    </source>
</evidence>
<reference evidence="4" key="1">
    <citation type="journal article" date="2019" name="Int. J. Syst. Evol. Microbiol.">
        <title>The Global Catalogue of Microorganisms (GCM) 10K type strain sequencing project: providing services to taxonomists for standard genome sequencing and annotation.</title>
        <authorList>
            <consortium name="The Broad Institute Genomics Platform"/>
            <consortium name="The Broad Institute Genome Sequencing Center for Infectious Disease"/>
            <person name="Wu L."/>
            <person name="Ma J."/>
        </authorList>
    </citation>
    <scope>NUCLEOTIDE SEQUENCE [LARGE SCALE GENOMIC DNA]</scope>
    <source>
        <strain evidence="4">JCM 31696</strain>
    </source>
</reference>
<dbReference type="Gene3D" id="3.90.1580.10">
    <property type="entry name" value="paralog of FGE (formylglycine-generating enzyme)"/>
    <property type="match status" value="1"/>
</dbReference>
<dbReference type="Gene3D" id="1.10.260.40">
    <property type="entry name" value="lambda repressor-like DNA-binding domains"/>
    <property type="match status" value="1"/>
</dbReference>
<dbReference type="Pfam" id="PF01381">
    <property type="entry name" value="HTH_3"/>
    <property type="match status" value="1"/>
</dbReference>
<dbReference type="PROSITE" id="PS50943">
    <property type="entry name" value="HTH_CROC1"/>
    <property type="match status" value="1"/>
</dbReference>
<evidence type="ECO:0000313" key="4">
    <source>
        <dbReference type="Proteomes" id="UP001597083"/>
    </source>
</evidence>
<dbReference type="PANTHER" id="PTHR23150">
    <property type="entry name" value="SULFATASE MODIFYING FACTOR 1, 2"/>
    <property type="match status" value="1"/>
</dbReference>
<accession>A0ABW3CC98</accession>
<dbReference type="InterPro" id="IPR010982">
    <property type="entry name" value="Lambda_DNA-bd_dom_sf"/>
</dbReference>
<dbReference type="SUPFAM" id="SSF47413">
    <property type="entry name" value="lambda repressor-like DNA-binding domains"/>
    <property type="match status" value="1"/>
</dbReference>
<protein>
    <submittedName>
        <fullName evidence="3">SUMF1/EgtB/PvdO family nonheme iron enzyme</fullName>
    </submittedName>
</protein>
<evidence type="ECO:0000313" key="3">
    <source>
        <dbReference type="EMBL" id="MFD0851146.1"/>
    </source>
</evidence>
<dbReference type="SMART" id="SM00530">
    <property type="entry name" value="HTH_XRE"/>
    <property type="match status" value="1"/>
</dbReference>
<feature type="domain" description="HTH cro/C1-type" evidence="2">
    <location>
        <begin position="14"/>
        <end position="44"/>
    </location>
</feature>
<dbReference type="Pfam" id="PF03781">
    <property type="entry name" value="FGE-sulfatase"/>
    <property type="match status" value="1"/>
</dbReference>
<dbReference type="CDD" id="cd00093">
    <property type="entry name" value="HTH_XRE"/>
    <property type="match status" value="1"/>
</dbReference>
<dbReference type="Proteomes" id="UP001597083">
    <property type="component" value="Unassembled WGS sequence"/>
</dbReference>
<feature type="region of interest" description="Disordered" evidence="1">
    <location>
        <begin position="78"/>
        <end position="113"/>
    </location>
</feature>
<dbReference type="InterPro" id="IPR001387">
    <property type="entry name" value="Cro/C1-type_HTH"/>
</dbReference>
<dbReference type="InterPro" id="IPR016187">
    <property type="entry name" value="CTDL_fold"/>
</dbReference>
<dbReference type="InterPro" id="IPR005532">
    <property type="entry name" value="SUMF_dom"/>
</dbReference>
<dbReference type="PANTHER" id="PTHR23150:SF19">
    <property type="entry name" value="FORMYLGLYCINE-GENERATING ENZYME"/>
    <property type="match status" value="1"/>
</dbReference>
<dbReference type="EMBL" id="JBHTIR010000266">
    <property type="protein sequence ID" value="MFD0851146.1"/>
    <property type="molecule type" value="Genomic_DNA"/>
</dbReference>
<gene>
    <name evidence="3" type="ORF">ACFQ07_02870</name>
</gene>
<name>A0ABW3CC98_9ACTN</name>
<evidence type="ECO:0000259" key="2">
    <source>
        <dbReference type="PROSITE" id="PS50943"/>
    </source>
</evidence>
<dbReference type="InterPro" id="IPR042095">
    <property type="entry name" value="SUMF_sf"/>
</dbReference>
<keyword evidence="4" id="KW-1185">Reference proteome</keyword>
<organism evidence="3 4">
    <name type="scientific">Actinomadura adrarensis</name>
    <dbReference type="NCBI Taxonomy" id="1819600"/>
    <lineage>
        <taxon>Bacteria</taxon>
        <taxon>Bacillati</taxon>
        <taxon>Actinomycetota</taxon>
        <taxon>Actinomycetes</taxon>
        <taxon>Streptosporangiales</taxon>
        <taxon>Thermomonosporaceae</taxon>
        <taxon>Actinomadura</taxon>
    </lineage>
</organism>
<dbReference type="InterPro" id="IPR051043">
    <property type="entry name" value="Sulfatase_Mod_Factor_Kinase"/>
</dbReference>
<sequence length="334" mass="37124">MPPTVQRWTGVEARALREAKRVSQVDFAAELGVSERMIVKWEKGGEKMTPRPVNQQALDSLLSRSSVEVQTRFAEMIGLTSTDRPAQDPSVTTEHPAESEPEPSIPVGDEDQVRHPVDGKLMTLVPAGVYFAGVDNEPVYLPAFYIDVFPTTNTDYARFVAATDYKPPQHWEDGKVPDQLSDHPVVFVTWHDATAYAQWAAKVLPTAQQWEKAARGTRGDIYPWGSQRTPAKVNCREGGKRSTTPVDCYASGVSPYGVYDMCGNTWEWCSTESEPGRYELKGSAFTSPFLRCTPSTFNDAAADMMDDDTSFRCVTPAETMRALLNMRDRQPGQS</sequence>